<keyword evidence="7" id="KW-1185">Reference proteome</keyword>
<keyword evidence="1 4" id="KW-0732">Signal</keyword>
<evidence type="ECO:0000313" key="6">
    <source>
        <dbReference type="EMBL" id="TMR32321.1"/>
    </source>
</evidence>
<feature type="domain" description="Chitin-binding type-4" evidence="5">
    <location>
        <begin position="35"/>
        <end position="213"/>
    </location>
</feature>
<evidence type="ECO:0000313" key="7">
    <source>
        <dbReference type="Proteomes" id="UP000305238"/>
    </source>
</evidence>
<dbReference type="CDD" id="cd21177">
    <property type="entry name" value="LPMO_AA10"/>
    <property type="match status" value="1"/>
</dbReference>
<dbReference type="GO" id="GO:0004497">
    <property type="term" value="F:monooxygenase activity"/>
    <property type="evidence" value="ECO:0007669"/>
    <property type="project" value="UniProtKB-KW"/>
</dbReference>
<organism evidence="6 7">
    <name type="scientific">Actinomadura geliboluensis</name>
    <dbReference type="NCBI Taxonomy" id="882440"/>
    <lineage>
        <taxon>Bacteria</taxon>
        <taxon>Bacillati</taxon>
        <taxon>Actinomycetota</taxon>
        <taxon>Actinomycetes</taxon>
        <taxon>Streptosporangiales</taxon>
        <taxon>Thermomonosporaceae</taxon>
        <taxon>Actinomadura</taxon>
    </lineage>
</organism>
<dbReference type="Pfam" id="PF03067">
    <property type="entry name" value="LPMO_10"/>
    <property type="match status" value="1"/>
</dbReference>
<feature type="signal peptide" evidence="4">
    <location>
        <begin position="1"/>
        <end position="34"/>
    </location>
</feature>
<dbReference type="PANTHER" id="PTHR34823:SF1">
    <property type="entry name" value="CHITIN-BINDING TYPE-4 DOMAIN-CONTAINING PROTEIN"/>
    <property type="match status" value="1"/>
</dbReference>
<evidence type="ECO:0000256" key="3">
    <source>
        <dbReference type="SAM" id="Phobius"/>
    </source>
</evidence>
<gene>
    <name evidence="6" type="ORF">ETD96_29930</name>
</gene>
<dbReference type="OrthoDB" id="5179374at2"/>
<dbReference type="PANTHER" id="PTHR34823">
    <property type="entry name" value="GLCNAC-BINDING PROTEIN A"/>
    <property type="match status" value="1"/>
</dbReference>
<name>A0A5S4GIH0_9ACTN</name>
<comment type="caution">
    <text evidence="6">The sequence shown here is derived from an EMBL/GenBank/DDBJ whole genome shotgun (WGS) entry which is preliminary data.</text>
</comment>
<reference evidence="6 7" key="1">
    <citation type="submission" date="2019-05" db="EMBL/GenBank/DDBJ databases">
        <title>Draft genome sequence of Actinomadura geliboluensis A8036.</title>
        <authorList>
            <person name="Saricaoglu S."/>
            <person name="Isik K."/>
        </authorList>
    </citation>
    <scope>NUCLEOTIDE SEQUENCE [LARGE SCALE GENOMIC DNA]</scope>
    <source>
        <strain evidence="6 7">A8036</strain>
    </source>
</reference>
<sequence>MKTCAATLRRASTAAGVTAVPVVALALAAPPALAHGSMQSPVSRVFACYQQNPESPGSAACRAAVSASGRQAFYDWNGVRLGDAAGRHRQVIPDGRLCSAGVPAFRGLDLPRADWPATELAAGTARTLRYKVTAPHRGTFQLYVTKDGYDPRKRLTWADLESKPFLTKSDPAVADGTYLLRGRLPAGKKGRHLIYAIWQRSDSPEAFYSCSDVVFGGKGTAAAPGASTRSKPATGSASGTPSTRPSDPAAKLGADKPAPAPAGAPAVHDHHRATPATTVKSAPAAENSSDGDGSVPGIAMITGTIGLTLGGAAGLLLTGRRFWRRDYR</sequence>
<feature type="region of interest" description="Disordered" evidence="2">
    <location>
        <begin position="220"/>
        <end position="272"/>
    </location>
</feature>
<dbReference type="Proteomes" id="UP000305238">
    <property type="component" value="Unassembled WGS sequence"/>
</dbReference>
<dbReference type="Gene3D" id="2.70.50.50">
    <property type="entry name" value="chitin-binding protein cbp21"/>
    <property type="match status" value="1"/>
</dbReference>
<feature type="compositionally biased region" description="Low complexity" evidence="2">
    <location>
        <begin position="247"/>
        <end position="266"/>
    </location>
</feature>
<evidence type="ECO:0000256" key="4">
    <source>
        <dbReference type="SAM" id="SignalP"/>
    </source>
</evidence>
<dbReference type="RefSeq" id="WP_138639845.1">
    <property type="nucleotide sequence ID" value="NZ_JASWDG010000013.1"/>
</dbReference>
<dbReference type="EMBL" id="VCKZ01000271">
    <property type="protein sequence ID" value="TMR32321.1"/>
    <property type="molecule type" value="Genomic_DNA"/>
</dbReference>
<keyword evidence="6" id="KW-0560">Oxidoreductase</keyword>
<dbReference type="SUPFAM" id="SSF81296">
    <property type="entry name" value="E set domains"/>
    <property type="match status" value="1"/>
</dbReference>
<dbReference type="AlphaFoldDB" id="A0A5S4GIH0"/>
<keyword evidence="3" id="KW-0472">Membrane</keyword>
<feature type="chain" id="PRO_5024313014" evidence="4">
    <location>
        <begin position="35"/>
        <end position="328"/>
    </location>
</feature>
<keyword evidence="6" id="KW-0503">Monooxygenase</keyword>
<dbReference type="InterPro" id="IPR051024">
    <property type="entry name" value="GlcNAc_Chitin_IntDeg"/>
</dbReference>
<dbReference type="InterPro" id="IPR004302">
    <property type="entry name" value="Cellulose/chitin-bd_N"/>
</dbReference>
<evidence type="ECO:0000256" key="1">
    <source>
        <dbReference type="ARBA" id="ARBA00022729"/>
    </source>
</evidence>
<dbReference type="InterPro" id="IPR014756">
    <property type="entry name" value="Ig_E-set"/>
</dbReference>
<proteinExistence type="predicted"/>
<feature type="compositionally biased region" description="Polar residues" evidence="2">
    <location>
        <begin position="227"/>
        <end position="245"/>
    </location>
</feature>
<feature type="transmembrane region" description="Helical" evidence="3">
    <location>
        <begin position="297"/>
        <end position="318"/>
    </location>
</feature>
<protein>
    <submittedName>
        <fullName evidence="6">Lytic polysaccharide monooxygenase</fullName>
    </submittedName>
</protein>
<keyword evidence="3" id="KW-0812">Transmembrane</keyword>
<keyword evidence="3" id="KW-1133">Transmembrane helix</keyword>
<evidence type="ECO:0000259" key="5">
    <source>
        <dbReference type="Pfam" id="PF03067"/>
    </source>
</evidence>
<evidence type="ECO:0000256" key="2">
    <source>
        <dbReference type="SAM" id="MobiDB-lite"/>
    </source>
</evidence>
<accession>A0A5S4GIH0</accession>